<dbReference type="PROSITE" id="PS50236">
    <property type="entry name" value="CHCR"/>
    <property type="match status" value="1"/>
</dbReference>
<evidence type="ECO:0000256" key="5">
    <source>
        <dbReference type="ARBA" id="ARBA00038201"/>
    </source>
</evidence>
<dbReference type="InterPro" id="IPR019452">
    <property type="entry name" value="VPS39/TGF_beta_rcpt-assoc_1"/>
</dbReference>
<gene>
    <name evidence="6" type="ORF">YQE_03343</name>
</gene>
<dbReference type="GO" id="GO:0034058">
    <property type="term" value="P:endosomal vesicle fusion"/>
    <property type="evidence" value="ECO:0007669"/>
    <property type="project" value="TreeGrafter"/>
</dbReference>
<dbReference type="SUPFAM" id="SSF48452">
    <property type="entry name" value="TPR-like"/>
    <property type="match status" value="1"/>
</dbReference>
<dbReference type="GO" id="GO:0016020">
    <property type="term" value="C:membrane"/>
    <property type="evidence" value="ECO:0007669"/>
    <property type="project" value="TreeGrafter"/>
</dbReference>
<dbReference type="EMBL" id="KB740565">
    <property type="protein sequence ID" value="ENN80224.1"/>
    <property type="molecule type" value="Genomic_DNA"/>
</dbReference>
<dbReference type="InterPro" id="IPR000547">
    <property type="entry name" value="Clathrin_H-chain/VPS_repeat"/>
</dbReference>
<dbReference type="PROSITE" id="PS50219">
    <property type="entry name" value="CNH"/>
    <property type="match status" value="1"/>
</dbReference>
<dbReference type="Gene3D" id="1.25.40.10">
    <property type="entry name" value="Tetratricopeptide repeat domain"/>
    <property type="match status" value="1"/>
</dbReference>
<dbReference type="GO" id="GO:0006914">
    <property type="term" value="P:autophagy"/>
    <property type="evidence" value="ECO:0007669"/>
    <property type="project" value="TreeGrafter"/>
</dbReference>
<dbReference type="PANTHER" id="PTHR12894">
    <property type="entry name" value="CNH DOMAIN CONTAINING"/>
    <property type="match status" value="1"/>
</dbReference>
<dbReference type="Pfam" id="PF00780">
    <property type="entry name" value="CNH"/>
    <property type="match status" value="1"/>
</dbReference>
<feature type="non-terminal residue" evidence="6">
    <location>
        <position position="1"/>
    </location>
</feature>
<dbReference type="HOGENOM" id="CLU_305554_0_0_1"/>
<dbReference type="InterPro" id="IPR019453">
    <property type="entry name" value="VPS39/TGFA1_Znf"/>
</dbReference>
<dbReference type="SMART" id="SM00036">
    <property type="entry name" value="CNH"/>
    <property type="match status" value="1"/>
</dbReference>
<dbReference type="GO" id="GO:0012505">
    <property type="term" value="C:endomembrane system"/>
    <property type="evidence" value="ECO:0007669"/>
    <property type="project" value="UniProtKB-SubCell"/>
</dbReference>
<proteinExistence type="inferred from homology"/>
<dbReference type="InterPro" id="IPR032914">
    <property type="entry name" value="Vam6/VPS39/TRAP1"/>
</dbReference>
<keyword evidence="3" id="KW-0472">Membrane</keyword>
<dbReference type="InterPro" id="IPR001180">
    <property type="entry name" value="CNH_dom"/>
</dbReference>
<dbReference type="Pfam" id="PF10367">
    <property type="entry name" value="zf-Vps39_C"/>
    <property type="match status" value="1"/>
</dbReference>
<evidence type="ECO:0000313" key="6">
    <source>
        <dbReference type="EMBL" id="ENN80224.1"/>
    </source>
</evidence>
<dbReference type="Pfam" id="PF23556">
    <property type="entry name" value="TPR_Vps41"/>
    <property type="match status" value="1"/>
</dbReference>
<dbReference type="OMA" id="DETEMAR"/>
<reference evidence="6" key="1">
    <citation type="journal article" date="2013" name="Genome Biol.">
        <title>Draft genome of the mountain pine beetle, Dendroctonus ponderosae Hopkins, a major forest pest.</title>
        <authorList>
            <person name="Keeling C.I."/>
            <person name="Yuen M.M."/>
            <person name="Liao N.Y."/>
            <person name="Docking T.R."/>
            <person name="Chan S.K."/>
            <person name="Taylor G.A."/>
            <person name="Palmquist D.L."/>
            <person name="Jackman S.D."/>
            <person name="Nguyen A."/>
            <person name="Li M."/>
            <person name="Henderson H."/>
            <person name="Janes J.K."/>
            <person name="Zhao Y."/>
            <person name="Pandoh P."/>
            <person name="Moore R."/>
            <person name="Sperling F.A."/>
            <person name="Huber D.P."/>
            <person name="Birol I."/>
            <person name="Jones S.J."/>
            <person name="Bohlmann J."/>
        </authorList>
    </citation>
    <scope>NUCLEOTIDE SEQUENCE</scope>
</reference>
<dbReference type="InterPro" id="IPR011990">
    <property type="entry name" value="TPR-like_helical_dom_sf"/>
</dbReference>
<dbReference type="OrthoDB" id="5325112at2759"/>
<name>N6TIG6_DENPD</name>
<organism evidence="6">
    <name type="scientific">Dendroctonus ponderosae</name>
    <name type="common">Mountain pine beetle</name>
    <dbReference type="NCBI Taxonomy" id="77166"/>
    <lineage>
        <taxon>Eukaryota</taxon>
        <taxon>Metazoa</taxon>
        <taxon>Ecdysozoa</taxon>
        <taxon>Arthropoda</taxon>
        <taxon>Hexapoda</taxon>
        <taxon>Insecta</taxon>
        <taxon>Pterygota</taxon>
        <taxon>Neoptera</taxon>
        <taxon>Endopterygota</taxon>
        <taxon>Coleoptera</taxon>
        <taxon>Polyphaga</taxon>
        <taxon>Cucujiformia</taxon>
        <taxon>Curculionidae</taxon>
        <taxon>Scolytinae</taxon>
        <taxon>Dendroctonus</taxon>
    </lineage>
</organism>
<dbReference type="AlphaFoldDB" id="N6TIG6"/>
<keyword evidence="4" id="KW-0458">Lysosome</keyword>
<dbReference type="Pfam" id="PF10366">
    <property type="entry name" value="Vps39_1"/>
    <property type="match status" value="1"/>
</dbReference>
<evidence type="ECO:0000256" key="3">
    <source>
        <dbReference type="ARBA" id="ARBA00023136"/>
    </source>
</evidence>
<accession>N6TIG6</accession>
<dbReference type="PANTHER" id="PTHR12894:SF49">
    <property type="entry name" value="VAM6_VPS39-LIKE PROTEIN"/>
    <property type="match status" value="1"/>
</dbReference>
<sequence>MHEAYQVHPLTKLSHQVESIAAYGEKLLVGTRQGHLFMYSLETKEPRCELTLMRYNKTFSKSKVQQLEVIPKHDLLLSLTENIVQLHNINDISFTTLDTIHNSKGATFFAVNIEEKTSITGNTQYVIRLAIAVKRKIQLYFLKNNQFLQLANDISLNDIPKAMVWRQDVICLGYRDEYTLLKLDGQKTDLFNTSSSKAADPCILPISESHFALCRENQTILVNTLGETEKKQTLKWSEPPVLLAYDAPYTLGILTDCIEVCSLDPSMSVQTLPDMPKVRFLVQAQQGTLFAASLSQIWCLRMVDIAKQRELLLNAKEFRLALNLIQISDDSEEEKQRKIHQIQTLLAYDLFAKKQFAESMKEFLKLGTDPHDVIRLYPDMLPQTQQEEEGSTSRDLNEKEVLESIAALSDYLTDMRNRVSDSKSVANSINSQSSRNSNSAHQLLQIIDTILVKCYLQTNDAMVPLILRQNYCLLTETERVLKKMAKHNDLIILYQIKGQHRKALELLQTEKSIEGESVEKTVKYLQKLGSENMGLILQFSDWVLKKEPEKGLKIFTEDLPEVEKLPRPRILDTLLKEHPHLAIPYLEHIIHNWKEENPLFHNALIHQYREKILKDGAANSEHTRRKLVSFLEKSSQYTAENVLKDFPVNNLIEERALILGRLGKHDQAIALYVRALGDIDKAKEYCEQIFAKKGPGSQNVYVCLIKLILNADTSHLALEGVTLSPKTLQPDVELALQLLEENCFKVDPLEMLAALPDEIPVSFGVFAGSFTRAATRGIIERSALCGTFKMPGNEVEAAEQTRPDNRDECLSCLQKALFQSSSSQYTAENVLKDFPVNNLIEERALILGRLGKHDQAIALYVRALGDIDKAKEYCEQIFAKKGPGSQNVYVCLIKLILNADTSHLALEGVTLSPKTLQPDVELALQLLEENCFKVDPLEMLAALPDEIPVSRIQKFLSVSLRAVLQERRREELSKGLLYAEHLQCQEMKLKLQSKHVLITEMNVCPVCKKRFSNQAALIWYPNGDVVHFACHKEK</sequence>
<dbReference type="SUPFAM" id="SSF50978">
    <property type="entry name" value="WD40 repeat-like"/>
    <property type="match status" value="1"/>
</dbReference>
<evidence type="ECO:0000256" key="4">
    <source>
        <dbReference type="ARBA" id="ARBA00023228"/>
    </source>
</evidence>
<dbReference type="GO" id="GO:0005764">
    <property type="term" value="C:lysosome"/>
    <property type="evidence" value="ECO:0007669"/>
    <property type="project" value="UniProtKB-SubCell"/>
</dbReference>
<comment type="similarity">
    <text evidence="5">Belongs to the VAM6/VPS39 family.</text>
</comment>
<dbReference type="InterPro" id="IPR036322">
    <property type="entry name" value="WD40_repeat_dom_sf"/>
</dbReference>
<protein>
    <submittedName>
        <fullName evidence="6">Uncharacterized protein</fullName>
    </submittedName>
</protein>
<comment type="subcellular location">
    <subcellularLocation>
        <location evidence="1">Endomembrane system</location>
        <topology evidence="1">Peripheral membrane protein</topology>
    </subcellularLocation>
    <subcellularLocation>
        <location evidence="2">Lysosome</location>
    </subcellularLocation>
</comment>
<dbReference type="GO" id="GO:0006886">
    <property type="term" value="P:intracellular protein transport"/>
    <property type="evidence" value="ECO:0007669"/>
    <property type="project" value="UniProtKB-UniRule"/>
</dbReference>
<evidence type="ECO:0000256" key="2">
    <source>
        <dbReference type="ARBA" id="ARBA00004371"/>
    </source>
</evidence>
<evidence type="ECO:0000256" key="1">
    <source>
        <dbReference type="ARBA" id="ARBA00004184"/>
    </source>
</evidence>